<keyword evidence="3" id="KW-0413">Isomerase</keyword>
<dbReference type="AlphaFoldDB" id="A0A1J1E3D8"/>
<protein>
    <submittedName>
        <fullName evidence="3">2-hydroxyhepta-2,4-diene-1,7-dioate isomerase</fullName>
    </submittedName>
</protein>
<organism evidence="3 4">
    <name type="scientific">Ichthyobacterium seriolicida</name>
    <dbReference type="NCBI Taxonomy" id="242600"/>
    <lineage>
        <taxon>Bacteria</taxon>
        <taxon>Pseudomonadati</taxon>
        <taxon>Bacteroidota</taxon>
        <taxon>Flavobacteriia</taxon>
        <taxon>Flavobacteriales</taxon>
        <taxon>Ichthyobacteriaceae</taxon>
        <taxon>Ichthyobacterium</taxon>
    </lineage>
</organism>
<dbReference type="EMBL" id="AP014564">
    <property type="protein sequence ID" value="BAV94556.1"/>
    <property type="molecule type" value="Genomic_DNA"/>
</dbReference>
<reference evidence="3 4" key="1">
    <citation type="submission" date="2014-03" db="EMBL/GenBank/DDBJ databases">
        <title>complete genome sequence of Flavobacteriaceae bacterium JBKA-6.</title>
        <authorList>
            <person name="Takano T."/>
            <person name="Nakamura Y."/>
            <person name="Takuma S."/>
            <person name="Yasuike M."/>
            <person name="Matsuyama T."/>
            <person name="Sakai T."/>
            <person name="Fujiwara A."/>
            <person name="Kimoto K."/>
            <person name="Fukuda Y."/>
            <person name="Kondo H."/>
            <person name="Hirono I."/>
            <person name="Nakayasu C."/>
        </authorList>
    </citation>
    <scope>NUCLEOTIDE SEQUENCE [LARGE SCALE GENOMIC DNA]</scope>
    <source>
        <strain evidence="3 4">JBKA-6</strain>
    </source>
</reference>
<dbReference type="InterPro" id="IPR011234">
    <property type="entry name" value="Fumarylacetoacetase-like_C"/>
</dbReference>
<evidence type="ECO:0000313" key="4">
    <source>
        <dbReference type="Proteomes" id="UP000243197"/>
    </source>
</evidence>
<dbReference type="GO" id="GO:0016853">
    <property type="term" value="F:isomerase activity"/>
    <property type="evidence" value="ECO:0007669"/>
    <property type="project" value="UniProtKB-KW"/>
</dbReference>
<gene>
    <name evidence="3" type="ORF">JBKA6_0543</name>
</gene>
<dbReference type="InterPro" id="IPR036663">
    <property type="entry name" value="Fumarylacetoacetase_C_sf"/>
</dbReference>
<dbReference type="Proteomes" id="UP000243197">
    <property type="component" value="Chromosome"/>
</dbReference>
<dbReference type="Gene3D" id="3.90.850.10">
    <property type="entry name" value="Fumarylacetoacetase-like, C-terminal domain"/>
    <property type="match status" value="1"/>
</dbReference>
<proteinExistence type="predicted"/>
<dbReference type="Pfam" id="PF01557">
    <property type="entry name" value="FAA_hydrolase"/>
    <property type="match status" value="1"/>
</dbReference>
<dbReference type="GO" id="GO:0046872">
    <property type="term" value="F:metal ion binding"/>
    <property type="evidence" value="ECO:0007669"/>
    <property type="project" value="UniProtKB-KW"/>
</dbReference>
<sequence length="185" mass="21106">MEADDHLCEGPIFFLKPDSSILLKGRPFFIPEFSDSIFHNVGLLVKINRIGKYISKEFAHKYYDEIGLGVDFTATDVLDKLRRDYLPWEKSKCFDGSMVIGKFIDKKNLINDFSLLKNGLEVQRGNINDMIFSINDIISHVSKFMTMKIGDIIFTGTPFGSSIVKPNDLLVGRLEGEQMFEIKIK</sequence>
<evidence type="ECO:0000256" key="1">
    <source>
        <dbReference type="ARBA" id="ARBA00022723"/>
    </source>
</evidence>
<feature type="domain" description="Fumarylacetoacetase-like C-terminal" evidence="2">
    <location>
        <begin position="9"/>
        <end position="174"/>
    </location>
</feature>
<evidence type="ECO:0000313" key="3">
    <source>
        <dbReference type="EMBL" id="BAV94556.1"/>
    </source>
</evidence>
<dbReference type="GO" id="GO:0018773">
    <property type="term" value="F:acetylpyruvate hydrolase activity"/>
    <property type="evidence" value="ECO:0007669"/>
    <property type="project" value="TreeGrafter"/>
</dbReference>
<dbReference type="PANTHER" id="PTHR11820">
    <property type="entry name" value="ACYLPYRUVASE"/>
    <property type="match status" value="1"/>
</dbReference>
<keyword evidence="4" id="KW-1185">Reference proteome</keyword>
<keyword evidence="1" id="KW-0479">Metal-binding</keyword>
<dbReference type="SUPFAM" id="SSF56529">
    <property type="entry name" value="FAH"/>
    <property type="match status" value="1"/>
</dbReference>
<evidence type="ECO:0000259" key="2">
    <source>
        <dbReference type="Pfam" id="PF01557"/>
    </source>
</evidence>
<dbReference type="PANTHER" id="PTHR11820:SF7">
    <property type="entry name" value="ACYLPYRUVASE FAHD1, MITOCHONDRIAL"/>
    <property type="match status" value="1"/>
</dbReference>
<name>A0A1J1E3D8_9FLAO</name>
<accession>A0A1J1E3D8</accession>
<dbReference type="KEGG" id="ise:JBKA6_0543"/>